<dbReference type="GO" id="GO:0005230">
    <property type="term" value="F:extracellular ligand-gated monoatomic ion channel activity"/>
    <property type="evidence" value="ECO:0007669"/>
    <property type="project" value="InterPro"/>
</dbReference>
<reference evidence="9" key="1">
    <citation type="submission" date="2023-10" db="EMBL/GenBank/DDBJ databases">
        <title>Genome assemblies of two species of porcelain crab, Petrolisthes cinctipes and Petrolisthes manimaculis (Anomura: Porcellanidae).</title>
        <authorList>
            <person name="Angst P."/>
        </authorList>
    </citation>
    <scope>NUCLEOTIDE SEQUENCE</scope>
    <source>
        <strain evidence="9">PB745_01</strain>
        <tissue evidence="9">Gill</tissue>
    </source>
</reference>
<evidence type="ECO:0000259" key="8">
    <source>
        <dbReference type="PROSITE" id="PS51828"/>
    </source>
</evidence>
<evidence type="ECO:0000256" key="5">
    <source>
        <dbReference type="ARBA" id="ARBA00023157"/>
    </source>
</evidence>
<dbReference type="InterPro" id="IPR006201">
    <property type="entry name" value="Neur_channel"/>
</dbReference>
<dbReference type="InterPro" id="IPR038050">
    <property type="entry name" value="Neuro_actylchol_rec"/>
</dbReference>
<dbReference type="AlphaFoldDB" id="A0AAE1GBY2"/>
<keyword evidence="3 7" id="KW-1133">Transmembrane helix</keyword>
<dbReference type="PRINTS" id="PR00895">
    <property type="entry name" value="PENTAXIN"/>
</dbReference>
<dbReference type="SUPFAM" id="SSF49899">
    <property type="entry name" value="Concanavalin A-like lectins/glucanases"/>
    <property type="match status" value="1"/>
</dbReference>
<dbReference type="SUPFAM" id="SSF57424">
    <property type="entry name" value="LDL receptor-like module"/>
    <property type="match status" value="1"/>
</dbReference>
<protein>
    <recommendedName>
        <fullName evidence="8">Pentraxin (PTX) domain-containing protein</fullName>
    </recommendedName>
</protein>
<feature type="transmembrane region" description="Helical" evidence="7">
    <location>
        <begin position="653"/>
        <end position="672"/>
    </location>
</feature>
<organism evidence="9 10">
    <name type="scientific">Petrolisthes cinctipes</name>
    <name type="common">Flat porcelain crab</name>
    <dbReference type="NCBI Taxonomy" id="88211"/>
    <lineage>
        <taxon>Eukaryota</taxon>
        <taxon>Metazoa</taxon>
        <taxon>Ecdysozoa</taxon>
        <taxon>Arthropoda</taxon>
        <taxon>Crustacea</taxon>
        <taxon>Multicrustacea</taxon>
        <taxon>Malacostraca</taxon>
        <taxon>Eumalacostraca</taxon>
        <taxon>Eucarida</taxon>
        <taxon>Decapoda</taxon>
        <taxon>Pleocyemata</taxon>
        <taxon>Anomura</taxon>
        <taxon>Galatheoidea</taxon>
        <taxon>Porcellanidae</taxon>
        <taxon>Petrolisthes</taxon>
    </lineage>
</organism>
<accession>A0AAE1GBY2</accession>
<dbReference type="GO" id="GO:0004888">
    <property type="term" value="F:transmembrane signaling receptor activity"/>
    <property type="evidence" value="ECO:0007669"/>
    <property type="project" value="InterPro"/>
</dbReference>
<evidence type="ECO:0000256" key="6">
    <source>
        <dbReference type="PROSITE-ProRule" id="PRU00124"/>
    </source>
</evidence>
<comment type="caution">
    <text evidence="6">Lacks conserved residue(s) required for the propagation of feature annotation.</text>
</comment>
<dbReference type="InterPro" id="IPR036734">
    <property type="entry name" value="Neur_chan_lig-bd_sf"/>
</dbReference>
<dbReference type="Gene3D" id="1.20.58.390">
    <property type="entry name" value="Neurotransmitter-gated ion-channel transmembrane domain"/>
    <property type="match status" value="1"/>
</dbReference>
<dbReference type="Pfam" id="PF00057">
    <property type="entry name" value="Ldl_recept_a"/>
    <property type="match status" value="1"/>
</dbReference>
<dbReference type="Gene3D" id="4.10.400.10">
    <property type="entry name" value="Low-density Lipoprotein Receptor"/>
    <property type="match status" value="1"/>
</dbReference>
<feature type="domain" description="Pentraxin (PTX)" evidence="8">
    <location>
        <begin position="90"/>
        <end position="300"/>
    </location>
</feature>
<dbReference type="InterPro" id="IPR013320">
    <property type="entry name" value="ConA-like_dom_sf"/>
</dbReference>
<evidence type="ECO:0000313" key="9">
    <source>
        <dbReference type="EMBL" id="KAK3889021.1"/>
    </source>
</evidence>
<evidence type="ECO:0000256" key="3">
    <source>
        <dbReference type="ARBA" id="ARBA00022989"/>
    </source>
</evidence>
<comment type="caution">
    <text evidence="9">The sequence shown here is derived from an EMBL/GenBank/DDBJ whole genome shotgun (WGS) entry which is preliminary data.</text>
</comment>
<name>A0AAE1GBY2_PETCI</name>
<feature type="transmembrane region" description="Helical" evidence="7">
    <location>
        <begin position="590"/>
        <end position="610"/>
    </location>
</feature>
<dbReference type="InterPro" id="IPR006202">
    <property type="entry name" value="Neur_chan_lig-bd"/>
</dbReference>
<keyword evidence="10" id="KW-1185">Reference proteome</keyword>
<dbReference type="InterPro" id="IPR036055">
    <property type="entry name" value="LDL_receptor-like_sf"/>
</dbReference>
<sequence>MKFQDFLWMSGLLAVTPSYSITVYHLRTNGKADSVTCLKLPNLNLLLAHLHSKGCVPDVCSSPSHSSVGTTAVGDVGDGDTNVVVGGATEGTARCHKNQTSSYLADLNISPPPSAGITSCTLENFTICFWFKADYFMEDTAFFSYAVSDSNSNVIIVGVWMGYIYLHYQYKRLTTTPNEAVQPYRWYHMCLRLDAGRLSLHLDGNNNILKDRNEGAPSPPLPLNGTLVIGNDQDSLGGGFADTHSYLGAVSGFTIWDQSLSQQQMVDLFNWSQHQVEHLNQEKSQENDSARNLTLSSCQPGYFTCLSGSCIPLDQRCSLVSECTDHSLSDELDCVMVRVPVGYQKLLSPASPTLHLGLSLKLHMITSVDLMNMIVKLSFTVKLRWRDYRLTFTNLHDNPQFNGLSLTPESDVSVWLPVIRLLNESRLAGTVPPLTKLQALKSTTGIDIGTGEEFRLLIFDINAPLTFKPVTIFSRCSDKPDIIILHALNRLPVPRTETTLEYVLSYESNLLCFFYLDYYPFDSQTCSINLSVTNAPNELITYHYLESATTNQLSQLNSLAEFYVDGLQLSLKNGSRNIWAAFHLFRRPAYHLFSTYLPTVLLHSIGFFTLSIPPQNFQDRGTMSLTTMLVLVSLYTELQSGLPKTAYLKLIDFWFICSICFLTSIIMVHLATSNTTNSSMISVGDGNTIK</sequence>
<dbReference type="EMBL" id="JAWQEG010000506">
    <property type="protein sequence ID" value="KAK3889021.1"/>
    <property type="molecule type" value="Genomic_DNA"/>
</dbReference>
<dbReference type="SUPFAM" id="SSF90112">
    <property type="entry name" value="Neurotransmitter-gated ion-channel transmembrane pore"/>
    <property type="match status" value="1"/>
</dbReference>
<dbReference type="CDD" id="cd00112">
    <property type="entry name" value="LDLa"/>
    <property type="match status" value="1"/>
</dbReference>
<dbReference type="Gene3D" id="2.70.170.10">
    <property type="entry name" value="Neurotransmitter-gated ion-channel ligand-binding domain"/>
    <property type="match status" value="1"/>
</dbReference>
<evidence type="ECO:0000256" key="2">
    <source>
        <dbReference type="ARBA" id="ARBA00022692"/>
    </source>
</evidence>
<comment type="subcellular location">
    <subcellularLocation>
        <location evidence="1">Membrane</location>
        <topology evidence="1">Multi-pass membrane protein</topology>
    </subcellularLocation>
</comment>
<dbReference type="PROSITE" id="PS00236">
    <property type="entry name" value="NEUROTR_ION_CHANNEL"/>
    <property type="match status" value="1"/>
</dbReference>
<dbReference type="SUPFAM" id="SSF63712">
    <property type="entry name" value="Nicotinic receptor ligand binding domain-like"/>
    <property type="match status" value="2"/>
</dbReference>
<dbReference type="Pfam" id="PF00354">
    <property type="entry name" value="Pentaxin"/>
    <property type="match status" value="1"/>
</dbReference>
<dbReference type="Pfam" id="PF02931">
    <property type="entry name" value="Neur_chan_LBD"/>
    <property type="match status" value="1"/>
</dbReference>
<dbReference type="Gene3D" id="2.60.120.200">
    <property type="match status" value="1"/>
</dbReference>
<dbReference type="PANTHER" id="PTHR18945">
    <property type="entry name" value="NEUROTRANSMITTER GATED ION CHANNEL"/>
    <property type="match status" value="1"/>
</dbReference>
<keyword evidence="4 7" id="KW-0472">Membrane</keyword>
<evidence type="ECO:0000313" key="10">
    <source>
        <dbReference type="Proteomes" id="UP001286313"/>
    </source>
</evidence>
<dbReference type="PROSITE" id="PS51828">
    <property type="entry name" value="PTX_2"/>
    <property type="match status" value="1"/>
</dbReference>
<dbReference type="PROSITE" id="PS50068">
    <property type="entry name" value="LDLRA_2"/>
    <property type="match status" value="1"/>
</dbReference>
<dbReference type="GO" id="GO:0016020">
    <property type="term" value="C:membrane"/>
    <property type="evidence" value="ECO:0007669"/>
    <property type="project" value="UniProtKB-SubCell"/>
</dbReference>
<keyword evidence="5 6" id="KW-1015">Disulfide bond</keyword>
<feature type="disulfide bond" evidence="6">
    <location>
        <begin position="305"/>
        <end position="323"/>
    </location>
</feature>
<evidence type="ECO:0000256" key="7">
    <source>
        <dbReference type="SAM" id="Phobius"/>
    </source>
</evidence>
<keyword evidence="2 7" id="KW-0812">Transmembrane</keyword>
<dbReference type="SMART" id="SM00192">
    <property type="entry name" value="LDLa"/>
    <property type="match status" value="1"/>
</dbReference>
<dbReference type="SMART" id="SM00159">
    <property type="entry name" value="PTX"/>
    <property type="match status" value="1"/>
</dbReference>
<evidence type="ECO:0000256" key="4">
    <source>
        <dbReference type="ARBA" id="ARBA00023136"/>
    </source>
</evidence>
<feature type="disulfide bond" evidence="6">
    <location>
        <begin position="298"/>
        <end position="310"/>
    </location>
</feature>
<dbReference type="InterPro" id="IPR001759">
    <property type="entry name" value="PTX_dom"/>
</dbReference>
<proteinExistence type="predicted"/>
<evidence type="ECO:0000256" key="1">
    <source>
        <dbReference type="ARBA" id="ARBA00004141"/>
    </source>
</evidence>
<dbReference type="InterPro" id="IPR036719">
    <property type="entry name" value="Neuro-gated_channel_TM_sf"/>
</dbReference>
<dbReference type="Proteomes" id="UP001286313">
    <property type="component" value="Unassembled WGS sequence"/>
</dbReference>
<dbReference type="InterPro" id="IPR002172">
    <property type="entry name" value="LDrepeatLR_classA_rpt"/>
</dbReference>
<dbReference type="InterPro" id="IPR018000">
    <property type="entry name" value="Neurotransmitter_ion_chnl_CS"/>
</dbReference>
<feature type="transmembrane region" description="Helical" evidence="7">
    <location>
        <begin position="622"/>
        <end position="641"/>
    </location>
</feature>
<gene>
    <name evidence="9" type="ORF">Pcinc_006897</name>
</gene>